<dbReference type="SUPFAM" id="SSF46626">
    <property type="entry name" value="Cytochrome c"/>
    <property type="match status" value="1"/>
</dbReference>
<organism evidence="2 3">
    <name type="scientific">Namhaeicola litoreus</name>
    <dbReference type="NCBI Taxonomy" id="1052145"/>
    <lineage>
        <taxon>Bacteria</taxon>
        <taxon>Pseudomonadati</taxon>
        <taxon>Bacteroidota</taxon>
        <taxon>Flavobacteriia</taxon>
        <taxon>Flavobacteriales</taxon>
        <taxon>Flavobacteriaceae</taxon>
        <taxon>Namhaeicola</taxon>
    </lineage>
</organism>
<feature type="signal peptide" evidence="1">
    <location>
        <begin position="1"/>
        <end position="21"/>
    </location>
</feature>
<feature type="chain" id="PRO_5046833284" evidence="1">
    <location>
        <begin position="22"/>
        <end position="128"/>
    </location>
</feature>
<dbReference type="InterPro" id="IPR036909">
    <property type="entry name" value="Cyt_c-like_dom_sf"/>
</dbReference>
<gene>
    <name evidence="2" type="ORF">ACFQ39_03785</name>
</gene>
<dbReference type="Proteomes" id="UP001597201">
    <property type="component" value="Unassembled WGS sequence"/>
</dbReference>
<comment type="caution">
    <text evidence="2">The sequence shown here is derived from an EMBL/GenBank/DDBJ whole genome shotgun (WGS) entry which is preliminary data.</text>
</comment>
<dbReference type="RefSeq" id="WP_377176608.1">
    <property type="nucleotide sequence ID" value="NZ_JBHTMY010000002.1"/>
</dbReference>
<name>A0ABW3Y0N2_9FLAO</name>
<evidence type="ECO:0000313" key="2">
    <source>
        <dbReference type="EMBL" id="MFD1314726.1"/>
    </source>
</evidence>
<keyword evidence="3" id="KW-1185">Reference proteome</keyword>
<protein>
    <submittedName>
        <fullName evidence="2">C-type cytochrome</fullName>
    </submittedName>
</protein>
<accession>A0ABW3Y0N2</accession>
<reference evidence="3" key="1">
    <citation type="journal article" date="2019" name="Int. J. Syst. Evol. Microbiol.">
        <title>The Global Catalogue of Microorganisms (GCM) 10K type strain sequencing project: providing services to taxonomists for standard genome sequencing and annotation.</title>
        <authorList>
            <consortium name="The Broad Institute Genomics Platform"/>
            <consortium name="The Broad Institute Genome Sequencing Center for Infectious Disease"/>
            <person name="Wu L."/>
            <person name="Ma J."/>
        </authorList>
    </citation>
    <scope>NUCLEOTIDE SEQUENCE [LARGE SCALE GENOMIC DNA]</scope>
    <source>
        <strain evidence="3">CCUG 61485</strain>
    </source>
</reference>
<proteinExistence type="predicted"/>
<dbReference type="EMBL" id="JBHTMY010000002">
    <property type="protein sequence ID" value="MFD1314726.1"/>
    <property type="molecule type" value="Genomic_DNA"/>
</dbReference>
<keyword evidence="1" id="KW-0732">Signal</keyword>
<evidence type="ECO:0000256" key="1">
    <source>
        <dbReference type="SAM" id="SignalP"/>
    </source>
</evidence>
<dbReference type="PROSITE" id="PS51257">
    <property type="entry name" value="PROKAR_LIPOPROTEIN"/>
    <property type="match status" value="1"/>
</dbReference>
<evidence type="ECO:0000313" key="3">
    <source>
        <dbReference type="Proteomes" id="UP001597201"/>
    </source>
</evidence>
<sequence length="128" mass="13939">MKKLFKIVLFSVGMLFLQSCYYDTVIVDEGEVIPPPDDISYSEQIMPIWADYCVNCHKGAVAPDLRPSNSYNALLNGGYVLTGDADNSVLYHSLLGTNGVPLMPPGAKLSSTNINLVKGWIDQGAKNN</sequence>